<reference evidence="2" key="1">
    <citation type="submission" date="2015-07" db="EMBL/GenBank/DDBJ databases">
        <title>Near-Complete Genome Sequence of the Cellulolytic Bacterium Bacteroides (Pseudobacteroides) cellulosolvens ATCC 35603.</title>
        <authorList>
            <person name="Dassa B."/>
            <person name="Utturkar S.M."/>
            <person name="Klingeman D.M."/>
            <person name="Hurt R.A."/>
            <person name="Keller M."/>
            <person name="Xu J."/>
            <person name="Reddy Y.H.K."/>
            <person name="Borovok I."/>
            <person name="Grinberg I.R."/>
            <person name="Lamed R."/>
            <person name="Zhivin O."/>
            <person name="Bayer E.A."/>
            <person name="Brown S.D."/>
        </authorList>
    </citation>
    <scope>NUCLEOTIDE SEQUENCE [LARGE SCALE GENOMIC DNA]</scope>
    <source>
        <strain evidence="2">DSM 2933</strain>
    </source>
</reference>
<gene>
    <name evidence="1" type="ORF">Bccel_0246</name>
</gene>
<proteinExistence type="predicted"/>
<organism evidence="1 2">
    <name type="scientific">Pseudobacteroides cellulosolvens ATCC 35603 = DSM 2933</name>
    <dbReference type="NCBI Taxonomy" id="398512"/>
    <lineage>
        <taxon>Bacteria</taxon>
        <taxon>Bacillati</taxon>
        <taxon>Bacillota</taxon>
        <taxon>Clostridia</taxon>
        <taxon>Eubacteriales</taxon>
        <taxon>Oscillospiraceae</taxon>
        <taxon>Pseudobacteroides</taxon>
    </lineage>
</organism>
<dbReference type="AlphaFoldDB" id="A0A0L6JGZ0"/>
<sequence length="106" mass="12870">MLIKRVYRNDKFFNLIEILEYYKDNDKFYEVVIDYNDYIKKVKIDKECVKPIIDLMDFIKTRSQLVLYLNMFDILFSPIYRHEKEMLDKDKINGLIKCNVSVGTLK</sequence>
<dbReference type="Proteomes" id="UP000036923">
    <property type="component" value="Unassembled WGS sequence"/>
</dbReference>
<keyword evidence="2" id="KW-1185">Reference proteome</keyword>
<dbReference type="EMBL" id="LGTC01000001">
    <property type="protein sequence ID" value="KNY24989.1"/>
    <property type="molecule type" value="Genomic_DNA"/>
</dbReference>
<dbReference type="STRING" id="398512.Bccel_0246"/>
<accession>A0A0L6JGZ0</accession>
<evidence type="ECO:0000313" key="1">
    <source>
        <dbReference type="EMBL" id="KNY24989.1"/>
    </source>
</evidence>
<dbReference type="RefSeq" id="WP_036939716.1">
    <property type="nucleotide sequence ID" value="NZ_JQKC01000009.1"/>
</dbReference>
<evidence type="ECO:0000313" key="2">
    <source>
        <dbReference type="Proteomes" id="UP000036923"/>
    </source>
</evidence>
<protein>
    <submittedName>
        <fullName evidence="1">Uncharacterized protein</fullName>
    </submittedName>
</protein>
<name>A0A0L6JGZ0_9FIRM</name>
<comment type="caution">
    <text evidence="1">The sequence shown here is derived from an EMBL/GenBank/DDBJ whole genome shotgun (WGS) entry which is preliminary data.</text>
</comment>